<dbReference type="PATRIC" id="fig|665952.3.peg.2405"/>
<keyword evidence="10" id="KW-1185">Reference proteome</keyword>
<dbReference type="InterPro" id="IPR022781">
    <property type="entry name" value="Flagellar_biosynth_FliO"/>
</dbReference>
<dbReference type="EMBL" id="ACWF01000120">
    <property type="protein sequence ID" value="EHL76896.1"/>
    <property type="molecule type" value="Genomic_DNA"/>
</dbReference>
<evidence type="ECO:0000256" key="5">
    <source>
        <dbReference type="ARBA" id="ARBA00023136"/>
    </source>
</evidence>
<keyword evidence="9" id="KW-0282">Flagellum</keyword>
<keyword evidence="9" id="KW-0969">Cilium</keyword>
<feature type="signal peptide" evidence="8">
    <location>
        <begin position="1"/>
        <end position="28"/>
    </location>
</feature>
<feature type="chain" id="PRO_5005682541" evidence="8">
    <location>
        <begin position="29"/>
        <end position="224"/>
    </location>
</feature>
<evidence type="ECO:0000256" key="3">
    <source>
        <dbReference type="ARBA" id="ARBA00022692"/>
    </source>
</evidence>
<comment type="subcellular location">
    <subcellularLocation>
        <location evidence="1">Cell membrane</location>
    </subcellularLocation>
</comment>
<keyword evidence="6" id="KW-0175">Coiled coil</keyword>
<comment type="caution">
    <text evidence="9">The sequence shown here is derived from an EMBL/GenBank/DDBJ whole genome shotgun (WGS) entry which is preliminary data.</text>
</comment>
<gene>
    <name evidence="9" type="ORF">HMPREF1015_00842</name>
</gene>
<sequence>MNLERVKKCLIIFISLFLLGIGGTSVTAAGTLSGNVKDCIEHPDKCQDSGTSKKEKSTATDDISGVSAWDYARMLFALLFVIVLIYFLIKFINKKSQTFQDSKLIQHLGGSPLGGNRSIQLVKVGERIFILGVGENIELLKEINDQEEYKQLLQVYNQQKDLLLDTKDIFTVALRKWQERKQKAVGKGGSAPFKSVLEKQLNEIKTSREQALQQLETKEKKSDE</sequence>
<dbReference type="HOGENOM" id="CLU_105734_0_0_9"/>
<evidence type="ECO:0000256" key="2">
    <source>
        <dbReference type="ARBA" id="ARBA00022475"/>
    </source>
</evidence>
<evidence type="ECO:0000256" key="6">
    <source>
        <dbReference type="SAM" id="Coils"/>
    </source>
</evidence>
<dbReference type="Pfam" id="PF04347">
    <property type="entry name" value="FliO"/>
    <property type="match status" value="1"/>
</dbReference>
<keyword evidence="8" id="KW-0732">Signal</keyword>
<dbReference type="GO" id="GO:0016020">
    <property type="term" value="C:membrane"/>
    <property type="evidence" value="ECO:0007669"/>
    <property type="project" value="InterPro"/>
</dbReference>
<feature type="coiled-coil region" evidence="6">
    <location>
        <begin position="194"/>
        <end position="221"/>
    </location>
</feature>
<dbReference type="AlphaFoldDB" id="G9QMS5"/>
<dbReference type="GO" id="GO:0044781">
    <property type="term" value="P:bacterial-type flagellum organization"/>
    <property type="evidence" value="ECO:0007669"/>
    <property type="project" value="InterPro"/>
</dbReference>
<evidence type="ECO:0000256" key="8">
    <source>
        <dbReference type="SAM" id="SignalP"/>
    </source>
</evidence>
<dbReference type="Proteomes" id="UP000011747">
    <property type="component" value="Unassembled WGS sequence"/>
</dbReference>
<evidence type="ECO:0000256" key="4">
    <source>
        <dbReference type="ARBA" id="ARBA00022989"/>
    </source>
</evidence>
<keyword evidence="3 7" id="KW-0812">Transmembrane</keyword>
<dbReference type="RefSeq" id="WP_003354591.1">
    <property type="nucleotide sequence ID" value="NZ_JH414757.1"/>
</dbReference>
<evidence type="ECO:0000313" key="10">
    <source>
        <dbReference type="Proteomes" id="UP000011747"/>
    </source>
</evidence>
<evidence type="ECO:0000313" key="9">
    <source>
        <dbReference type="EMBL" id="EHL76896.1"/>
    </source>
</evidence>
<name>G9QMS5_9BACI</name>
<accession>G9QMS5</accession>
<keyword evidence="5 7" id="KW-0472">Membrane</keyword>
<keyword evidence="4 7" id="KW-1133">Transmembrane helix</keyword>
<keyword evidence="9" id="KW-0966">Cell projection</keyword>
<proteinExistence type="predicted"/>
<evidence type="ECO:0000256" key="7">
    <source>
        <dbReference type="SAM" id="Phobius"/>
    </source>
</evidence>
<organism evidence="9 10">
    <name type="scientific">Bacillus smithii 7_3_47FAA</name>
    <dbReference type="NCBI Taxonomy" id="665952"/>
    <lineage>
        <taxon>Bacteria</taxon>
        <taxon>Bacillati</taxon>
        <taxon>Bacillota</taxon>
        <taxon>Bacilli</taxon>
        <taxon>Bacillales</taxon>
        <taxon>Bacillaceae</taxon>
        <taxon>Bacillus</taxon>
    </lineage>
</organism>
<keyword evidence="2" id="KW-1003">Cell membrane</keyword>
<evidence type="ECO:0000256" key="1">
    <source>
        <dbReference type="ARBA" id="ARBA00004236"/>
    </source>
</evidence>
<reference evidence="9 10" key="1">
    <citation type="submission" date="2011-09" db="EMBL/GenBank/DDBJ databases">
        <title>The Genome Sequence of Bacillus smithii 7_3_47FAA.</title>
        <authorList>
            <consortium name="The Broad Institute Genome Sequencing Platform"/>
            <person name="Earl A."/>
            <person name="Ward D."/>
            <person name="Feldgarden M."/>
            <person name="Gevers D."/>
            <person name="Daigneault M."/>
            <person name="Strauss J."/>
            <person name="Allen-Vercoe E."/>
            <person name="Young S.K."/>
            <person name="Zeng Q."/>
            <person name="Gargeya S."/>
            <person name="Fitzgerald M."/>
            <person name="Haas B."/>
            <person name="Abouelleil A."/>
            <person name="Alvarado L."/>
            <person name="Arachchi H.M."/>
            <person name="Berlin A."/>
            <person name="Brown A."/>
            <person name="Chapman S.B."/>
            <person name="Chen Z."/>
            <person name="Dunbar C."/>
            <person name="Freedman E."/>
            <person name="Gearin G."/>
            <person name="Goldberg J."/>
            <person name="Griggs A."/>
            <person name="Gujja S."/>
            <person name="Heiman D."/>
            <person name="Howarth C."/>
            <person name="Larson L."/>
            <person name="Lui A."/>
            <person name="MacDonald P.J.P."/>
            <person name="Montmayeur A."/>
            <person name="Murphy C."/>
            <person name="Neiman D."/>
            <person name="Pearson M."/>
            <person name="Priest M."/>
            <person name="Roberts A."/>
            <person name="Saif S."/>
            <person name="Shea T."/>
            <person name="Shenoy N."/>
            <person name="Sisk P."/>
            <person name="Stolte C."/>
            <person name="Sykes S."/>
            <person name="Wortman J."/>
            <person name="Nusbaum C."/>
            <person name="Birren B."/>
        </authorList>
    </citation>
    <scope>NUCLEOTIDE SEQUENCE [LARGE SCALE GENOMIC DNA]</scope>
    <source>
        <strain evidence="9 10">7_3_47FAA</strain>
    </source>
</reference>
<feature type="transmembrane region" description="Helical" evidence="7">
    <location>
        <begin position="71"/>
        <end position="89"/>
    </location>
</feature>
<protein>
    <submittedName>
        <fullName evidence="9">Flagellar biosynthetic protein FliO</fullName>
    </submittedName>
</protein>